<evidence type="ECO:0000259" key="1">
    <source>
        <dbReference type="Pfam" id="PF04230"/>
    </source>
</evidence>
<reference evidence="2 3" key="1">
    <citation type="submission" date="2018-03" db="EMBL/GenBank/DDBJ databases">
        <title>Adhaeribacter sp. HMF7605 Genome sequencing and assembly.</title>
        <authorList>
            <person name="Kang H."/>
            <person name="Kang J."/>
            <person name="Cha I."/>
            <person name="Kim H."/>
            <person name="Joh K."/>
        </authorList>
    </citation>
    <scope>NUCLEOTIDE SEQUENCE [LARGE SCALE GENOMIC DNA]</scope>
    <source>
        <strain evidence="2 3">HMF7605</strain>
    </source>
</reference>
<protein>
    <submittedName>
        <fullName evidence="2">Polysaccharide pyruvyl transferase family protein</fullName>
    </submittedName>
</protein>
<keyword evidence="3" id="KW-1185">Reference proteome</keyword>
<dbReference type="InterPro" id="IPR007345">
    <property type="entry name" value="Polysacch_pyruvyl_Trfase"/>
</dbReference>
<comment type="caution">
    <text evidence="2">The sequence shown here is derived from an EMBL/GenBank/DDBJ whole genome shotgun (WGS) entry which is preliminary data.</text>
</comment>
<dbReference type="AlphaFoldDB" id="A0A2T2YPP5"/>
<feature type="domain" description="Polysaccharide pyruvyl transferase" evidence="1">
    <location>
        <begin position="51"/>
        <end position="326"/>
    </location>
</feature>
<sequence>MFKPVIGRQLFASFNRVLIIKLNKLIQHTLEHATNTPVLKVGVLTFHRCINYGSYWQARCLAEGLQARGHDVEILDHDSHRVNLLEWTCAFQPVLPTSVPKSDYPLYREKILKFFRIFDSLPLSQRFPLENPAQMEEYDVVVVGSDEVWNLSHPWFGGCSLFYGDGVRAKRLVSYAASFGNYDATWGLEPAWAEKLRNFDKISVRDANSQAIIKNSLGFEPEMVLDPCLQFPVYPEEKFPDQVQKPYVAVYGHNFTASFIREIQAWAKKKDLPLLSFGYRNDWADEQWLTADPHDFAHFMAKAEAVATNFFHGCVFALRNAKPFVCETTPYRRYKLQGLMAKIGGEQHLIPEGTPAAVYDARLSEPLNPEILNKMNQLRQTSNAYLDRALGTKQLQLA</sequence>
<dbReference type="RefSeq" id="WP_106933649.1">
    <property type="nucleotide sequence ID" value="NZ_PYFT01000001.1"/>
</dbReference>
<keyword evidence="2" id="KW-0808">Transferase</keyword>
<proteinExistence type="predicted"/>
<name>A0A2T2YPP5_9BACT</name>
<evidence type="ECO:0000313" key="3">
    <source>
        <dbReference type="Proteomes" id="UP000240357"/>
    </source>
</evidence>
<dbReference type="GO" id="GO:0016740">
    <property type="term" value="F:transferase activity"/>
    <property type="evidence" value="ECO:0007669"/>
    <property type="project" value="UniProtKB-KW"/>
</dbReference>
<accession>A0A2T2YPP5</accession>
<gene>
    <name evidence="2" type="ORF">AHMF7605_27585</name>
</gene>
<dbReference type="OrthoDB" id="9799278at2"/>
<organism evidence="2 3">
    <name type="scientific">Adhaeribacter arboris</name>
    <dbReference type="NCBI Taxonomy" id="2072846"/>
    <lineage>
        <taxon>Bacteria</taxon>
        <taxon>Pseudomonadati</taxon>
        <taxon>Bacteroidota</taxon>
        <taxon>Cytophagia</taxon>
        <taxon>Cytophagales</taxon>
        <taxon>Hymenobacteraceae</taxon>
        <taxon>Adhaeribacter</taxon>
    </lineage>
</organism>
<dbReference type="EMBL" id="PYFT01000001">
    <property type="protein sequence ID" value="PSR57484.1"/>
    <property type="molecule type" value="Genomic_DNA"/>
</dbReference>
<dbReference type="Proteomes" id="UP000240357">
    <property type="component" value="Unassembled WGS sequence"/>
</dbReference>
<dbReference type="Pfam" id="PF04230">
    <property type="entry name" value="PS_pyruv_trans"/>
    <property type="match status" value="1"/>
</dbReference>
<evidence type="ECO:0000313" key="2">
    <source>
        <dbReference type="EMBL" id="PSR57484.1"/>
    </source>
</evidence>